<comment type="caution">
    <text evidence="2">The sequence shown here is derived from an EMBL/GenBank/DDBJ whole genome shotgun (WGS) entry which is preliminary data.</text>
</comment>
<feature type="region of interest" description="Disordered" evidence="1">
    <location>
        <begin position="161"/>
        <end position="189"/>
    </location>
</feature>
<dbReference type="Proteomes" id="UP000292052">
    <property type="component" value="Unassembled WGS sequence"/>
</dbReference>
<evidence type="ECO:0000313" key="3">
    <source>
        <dbReference type="Proteomes" id="UP000292052"/>
    </source>
</evidence>
<dbReference type="OrthoDB" id="6735462at2759"/>
<protein>
    <submittedName>
        <fullName evidence="2">Uncharacterized protein</fullName>
    </submittedName>
</protein>
<proteinExistence type="predicted"/>
<dbReference type="STRING" id="1661398.A0A482VH19"/>
<keyword evidence="3" id="KW-1185">Reference proteome</keyword>
<dbReference type="AlphaFoldDB" id="A0A482VH19"/>
<dbReference type="EMBL" id="QDEB01103179">
    <property type="protein sequence ID" value="RZC27699.1"/>
    <property type="molecule type" value="Genomic_DNA"/>
</dbReference>
<reference evidence="2 3" key="1">
    <citation type="submission" date="2017-03" db="EMBL/GenBank/DDBJ databases">
        <title>Genome of the blue death feigning beetle - Asbolus verrucosus.</title>
        <authorList>
            <person name="Rider S.D."/>
        </authorList>
    </citation>
    <scope>NUCLEOTIDE SEQUENCE [LARGE SCALE GENOMIC DNA]</scope>
    <source>
        <strain evidence="2">Butters</strain>
        <tissue evidence="2">Head and leg muscle</tissue>
    </source>
</reference>
<evidence type="ECO:0000256" key="1">
    <source>
        <dbReference type="SAM" id="MobiDB-lite"/>
    </source>
</evidence>
<accession>A0A482VH19</accession>
<organism evidence="2 3">
    <name type="scientific">Asbolus verrucosus</name>
    <name type="common">Desert ironclad beetle</name>
    <dbReference type="NCBI Taxonomy" id="1661398"/>
    <lineage>
        <taxon>Eukaryota</taxon>
        <taxon>Metazoa</taxon>
        <taxon>Ecdysozoa</taxon>
        <taxon>Arthropoda</taxon>
        <taxon>Hexapoda</taxon>
        <taxon>Insecta</taxon>
        <taxon>Pterygota</taxon>
        <taxon>Neoptera</taxon>
        <taxon>Endopterygota</taxon>
        <taxon>Coleoptera</taxon>
        <taxon>Polyphaga</taxon>
        <taxon>Cucujiformia</taxon>
        <taxon>Tenebrionidae</taxon>
        <taxon>Pimeliinae</taxon>
        <taxon>Asbolus</taxon>
    </lineage>
</organism>
<gene>
    <name evidence="2" type="ORF">BDFB_004246</name>
</gene>
<name>A0A482VH19_ASBVE</name>
<sequence>MWYAIESLQGFSLIIITLSKASESKDKQLNIALTKRSLLEREREFFKSQPVSEDLRAFIERYKRKDAESREKRSQNIDENVYILQNGQLVPIRSIKGHKRSEDERKNDVEGFTVVPLVIPLISRQSENKLPKTRNLNEELTKSEAPVAAAPVAVSIDQPVTRKAESEPIAANDVSSVEEEGEDNNRTQEETQVLHKILEDVEGLMQWKHEGNKKEGVLCNLNGSWISDAAGMRFDICFKNSTRKKFKIHVADKIPPSEVGFLCDGNWTVFGELPFLHSGECRVCEGSETVTGTWLIGRSSRDCKDQNAAHKILSDVWKREQGHTLRKKHLQQLGYHNVNDED</sequence>
<evidence type="ECO:0000313" key="2">
    <source>
        <dbReference type="EMBL" id="RZC27699.1"/>
    </source>
</evidence>